<dbReference type="GO" id="GO:0005789">
    <property type="term" value="C:endoplasmic reticulum membrane"/>
    <property type="evidence" value="ECO:0007669"/>
    <property type="project" value="UniProtKB-SubCell"/>
</dbReference>
<proteinExistence type="inferred from homology"/>
<keyword evidence="8 14" id="KW-0812">Transmembrane</keyword>
<dbReference type="OrthoDB" id="4769at2759"/>
<evidence type="ECO:0000256" key="10">
    <source>
        <dbReference type="ARBA" id="ARBA00022989"/>
    </source>
</evidence>
<evidence type="ECO:0000256" key="8">
    <source>
        <dbReference type="ARBA" id="ARBA00022692"/>
    </source>
</evidence>
<comment type="subcellular location">
    <subcellularLocation>
        <location evidence="1">Endoplasmic reticulum membrane</location>
        <topology evidence="1">Multi-pass membrane protein</topology>
    </subcellularLocation>
</comment>
<comment type="pathway">
    <text evidence="2">Protein modification; protein glycosylation.</text>
</comment>
<name>A0A5E4NBB7_9HEMI</name>
<keyword evidence="6" id="KW-0328">Glycosyltransferase</keyword>
<dbReference type="InterPro" id="IPR016900">
    <property type="entry name" value="Alg10"/>
</dbReference>
<evidence type="ECO:0000256" key="13">
    <source>
        <dbReference type="ARBA" id="ARBA00048064"/>
    </source>
</evidence>
<evidence type="ECO:0000256" key="4">
    <source>
        <dbReference type="ARBA" id="ARBA00011967"/>
    </source>
</evidence>
<feature type="transmembrane region" description="Helical" evidence="14">
    <location>
        <begin position="466"/>
        <end position="488"/>
    </location>
</feature>
<feature type="transmembrane region" description="Helical" evidence="14">
    <location>
        <begin position="32"/>
        <end position="53"/>
    </location>
</feature>
<feature type="transmembrane region" description="Helical" evidence="14">
    <location>
        <begin position="338"/>
        <end position="357"/>
    </location>
</feature>
<dbReference type="EC" id="2.4.1.256" evidence="4"/>
<evidence type="ECO:0000256" key="3">
    <source>
        <dbReference type="ARBA" id="ARBA00010600"/>
    </source>
</evidence>
<dbReference type="PANTHER" id="PTHR12989:SF10">
    <property type="entry name" value="DOL-P-GLC:GLC(2)MAN(9)GLCNAC(2)-PP-DOL ALPHA-1,2-GLUCOSYLTRANSFERASE-RELATED"/>
    <property type="match status" value="1"/>
</dbReference>
<feature type="transmembrane region" description="Helical" evidence="14">
    <location>
        <begin position="171"/>
        <end position="187"/>
    </location>
</feature>
<organism evidence="15 16">
    <name type="scientific">Cinara cedri</name>
    <dbReference type="NCBI Taxonomy" id="506608"/>
    <lineage>
        <taxon>Eukaryota</taxon>
        <taxon>Metazoa</taxon>
        <taxon>Ecdysozoa</taxon>
        <taxon>Arthropoda</taxon>
        <taxon>Hexapoda</taxon>
        <taxon>Insecta</taxon>
        <taxon>Pterygota</taxon>
        <taxon>Neoptera</taxon>
        <taxon>Paraneoptera</taxon>
        <taxon>Hemiptera</taxon>
        <taxon>Sternorrhyncha</taxon>
        <taxon>Aphidomorpha</taxon>
        <taxon>Aphidoidea</taxon>
        <taxon>Aphididae</taxon>
        <taxon>Lachninae</taxon>
        <taxon>Cinara</taxon>
    </lineage>
</organism>
<gene>
    <name evidence="15" type="ORF">CINCED_3A025636</name>
</gene>
<keyword evidence="11 14" id="KW-0472">Membrane</keyword>
<feature type="transmembrane region" description="Helical" evidence="14">
    <location>
        <begin position="131"/>
        <end position="151"/>
    </location>
</feature>
<dbReference type="PANTHER" id="PTHR12989">
    <property type="entry name" value="ALPHA-1,2-GLUCOSYLTRANSFERASE ALG10"/>
    <property type="match status" value="1"/>
</dbReference>
<feature type="transmembrane region" description="Helical" evidence="14">
    <location>
        <begin position="390"/>
        <end position="415"/>
    </location>
</feature>
<evidence type="ECO:0000256" key="12">
    <source>
        <dbReference type="ARBA" id="ARBA00044727"/>
    </source>
</evidence>
<comment type="catalytic activity">
    <reaction evidence="13">
        <text>an alpha-D-Glc-(1-&gt;3)-alpha-D-Glc-(1-&gt;3)-alpha-D-Man-(1-&gt;2)-alpha-D-Man-(1-&gt;2)-alpha-D-Man-(1-&gt;3)-[alpha-D-Man-(1-&gt;2)-alpha-D-Man-(1-&gt;3)-[alpha-D-Man-(1-&gt;2)-alpha-D-Man-(1-&gt;6)]-alpha-D-Man-(1-&gt;6)]-beta-D-Man-(1-&gt;4)-beta-D-GlcNAc-(1-&gt;4)-alpha-D-GlcNAc-diphospho-di-trans,poly-cis-dolichol + a di-trans,poly-cis-dolichyl beta-D-glucosyl phosphate = a alpha-D-Glc-(1-&gt;2)-alpha-D-Glc-(1-&gt;3)-alpha-D-Glc-(1-&gt;3)-alpha-D-Man-(1-&gt;2)-alpha-D-Man-(1-&gt;2)-alpha-D-Man-(1-&gt;3)-[alpha-D-Man-(1-&gt;2)-alpha-D-Man-(1-&gt;3)-[alpha-D-Man-(1-&gt;2)-alpha-D-Man-(1-&gt;6)]-alpha-D-Man-(1-&gt;6)]-beta-D-Man-(1-&gt;4)-beta-D-GlcNAc-(1-&gt;4)-alpha-D-GlcNAc-diphospho-di-trans,poly-cis-dolichol + a di-trans,poly-cis-dolichyl phosphate + H(+)</text>
        <dbReference type="Rhea" id="RHEA:29543"/>
        <dbReference type="Rhea" id="RHEA-COMP:19498"/>
        <dbReference type="Rhea" id="RHEA-COMP:19502"/>
        <dbReference type="Rhea" id="RHEA-COMP:19512"/>
        <dbReference type="Rhea" id="RHEA-COMP:19522"/>
        <dbReference type="ChEBI" id="CHEBI:15378"/>
        <dbReference type="ChEBI" id="CHEBI:57525"/>
        <dbReference type="ChEBI" id="CHEBI:57683"/>
        <dbReference type="ChEBI" id="CHEBI:132522"/>
        <dbReference type="ChEBI" id="CHEBI:132523"/>
        <dbReference type="EC" id="2.4.1.256"/>
    </reaction>
    <physiologicalReaction direction="left-to-right" evidence="13">
        <dbReference type="Rhea" id="RHEA:29544"/>
    </physiologicalReaction>
</comment>
<dbReference type="PIRSF" id="PIRSF028810">
    <property type="entry name" value="Alpha1_2_glucosyltferase_Alg10"/>
    <property type="match status" value="1"/>
</dbReference>
<dbReference type="GO" id="GO:0006488">
    <property type="term" value="P:dolichol-linked oligosaccharide biosynthetic process"/>
    <property type="evidence" value="ECO:0007669"/>
    <property type="project" value="InterPro"/>
</dbReference>
<evidence type="ECO:0000256" key="7">
    <source>
        <dbReference type="ARBA" id="ARBA00022679"/>
    </source>
</evidence>
<evidence type="ECO:0000256" key="6">
    <source>
        <dbReference type="ARBA" id="ARBA00022676"/>
    </source>
</evidence>
<evidence type="ECO:0000256" key="11">
    <source>
        <dbReference type="ARBA" id="ARBA00023136"/>
    </source>
</evidence>
<evidence type="ECO:0000256" key="1">
    <source>
        <dbReference type="ARBA" id="ARBA00004477"/>
    </source>
</evidence>
<evidence type="ECO:0000313" key="15">
    <source>
        <dbReference type="EMBL" id="VVC40991.1"/>
    </source>
</evidence>
<dbReference type="AlphaFoldDB" id="A0A5E4NBB7"/>
<keyword evidence="9" id="KW-0256">Endoplasmic reticulum</keyword>
<evidence type="ECO:0000256" key="5">
    <source>
        <dbReference type="ARBA" id="ARBA00018512"/>
    </source>
</evidence>
<accession>A0A5E4NBB7</accession>
<comment type="function">
    <text evidence="12">Dol-P-Glc:Glc(2)Man(9)GlcNAc(2)-PP-Dol alpha-1,2-glucosyltransferase that operates in the biosynthetic pathway of dolichol-linked oligosaccharides, the glycan precursors employed in protein asparagine (N)-glycosylation. The assembly of dolichol-linked oligosaccharides begins on the cytosolic side of the endoplasmic reticulum membrane and finishes in its lumen. The sequential addition of sugars to dolichol pyrophosphate produces dolichol-linked oligosaccharides containing fourteen sugars, including two GlcNAcs, nine mannoses and three glucoses. Once assembled, the oligosaccharide is transferred from the lipid to nascent proteins by oligosaccharyltransferases. In the lumen of the endoplasmic reticulum, adds the third and last glucose residue from dolichyl phosphate glucose (Dol-P-Glc) onto the lipid-linked oligosaccharide intermediate Glc(2)Man(9)GlcNAc(2)-PP-Dol to produce Glc(3)Man(9)GlcNAc(2)-PP-Dol.</text>
</comment>
<keyword evidence="7 15" id="KW-0808">Transferase</keyword>
<feature type="transmembrane region" description="Helical" evidence="14">
    <location>
        <begin position="93"/>
        <end position="119"/>
    </location>
</feature>
<feature type="transmembrane region" description="Helical" evidence="14">
    <location>
        <begin position="298"/>
        <end position="318"/>
    </location>
</feature>
<sequence length="549" mass="63938">MARTSSTKSKDPIERVRQKQLSFNKNWKPNTFLRYLPIILLSTVTWFLLWCFVQPLFGPNEYYIDEEFHVPQARRYCQAEFYKWDPKITTLPGLYLLSTVVLLPCMTIINSILSLVGIFSNDFLHNYDPCSLFALRAVNAVGAPACLYYAYHRCQLLLSQKKNIKSPNAELSYIVLAMNVATFPVIYAPYSMLYYTDAWATASVFLWYSYHLNKNTNLWIEIILGGFCVLCRQTNIAWLVFASIIDVCHCTEECFLTLKKSVSTYSYIQVSVAELYNCCTVKQKNNKTVRLIDFLRKCWHSTCSNVIVIGSFVISIVLLNNGDIVVGDRQAHTPIFHPMQLCYFMVFVLGFSMPWLLSQAYFKIQTSKSAIIHLKIINILNQIQNNIPKIILFTILLTVTFGLVYSNTIAHPYLLADNRHYTFYVWRLLFGPGKLIFLRYLPVPLYAYGLYFVDLKLTQSSIAYKLAYWLVTPLILCAQFLLEPRYFVVPYLMYRLHSNINNVNNYTIKAALIEFIVYQIINIIIMWIFLYRPFISTMDNTGRLDRFTW</sequence>
<keyword evidence="10 14" id="KW-1133">Transmembrane helix</keyword>
<reference evidence="15 16" key="1">
    <citation type="submission" date="2019-08" db="EMBL/GenBank/DDBJ databases">
        <authorList>
            <person name="Alioto T."/>
            <person name="Alioto T."/>
            <person name="Gomez Garrido J."/>
        </authorList>
    </citation>
    <scope>NUCLEOTIDE SEQUENCE [LARGE SCALE GENOMIC DNA]</scope>
</reference>
<comment type="similarity">
    <text evidence="3">Belongs to the ALG10 glucosyltransferase family.</text>
</comment>
<dbReference type="Pfam" id="PF04922">
    <property type="entry name" value="DIE2_ALG10"/>
    <property type="match status" value="1"/>
</dbReference>
<feature type="transmembrane region" description="Helical" evidence="14">
    <location>
        <begin position="435"/>
        <end position="454"/>
    </location>
</feature>
<evidence type="ECO:0000313" key="16">
    <source>
        <dbReference type="Proteomes" id="UP000325440"/>
    </source>
</evidence>
<evidence type="ECO:0000256" key="9">
    <source>
        <dbReference type="ARBA" id="ARBA00022824"/>
    </source>
</evidence>
<keyword evidence="16" id="KW-1185">Reference proteome</keyword>
<dbReference type="GO" id="GO:0106073">
    <property type="term" value="F:dolichyl pyrophosphate Glc2Man9GlcNAc2 alpha-1,2-glucosyltransferase activity"/>
    <property type="evidence" value="ECO:0007669"/>
    <property type="project" value="UniProtKB-EC"/>
</dbReference>
<evidence type="ECO:0000256" key="2">
    <source>
        <dbReference type="ARBA" id="ARBA00004922"/>
    </source>
</evidence>
<feature type="transmembrane region" description="Helical" evidence="14">
    <location>
        <begin position="508"/>
        <end position="530"/>
    </location>
</feature>
<dbReference type="Proteomes" id="UP000325440">
    <property type="component" value="Unassembled WGS sequence"/>
</dbReference>
<dbReference type="EMBL" id="CABPRJ010001911">
    <property type="protein sequence ID" value="VVC40991.1"/>
    <property type="molecule type" value="Genomic_DNA"/>
</dbReference>
<protein>
    <recommendedName>
        <fullName evidence="5">Dol-P-Glc:Glc(2)Man(9)GlcNAc(2)-PP-Dol alpha-1,2-glucosyltransferase</fullName>
        <ecNumber evidence="4">2.4.1.256</ecNumber>
    </recommendedName>
</protein>
<evidence type="ECO:0000256" key="14">
    <source>
        <dbReference type="SAM" id="Phobius"/>
    </source>
</evidence>